<protein>
    <submittedName>
        <fullName evidence="4">DNA topoisomerase III</fullName>
    </submittedName>
</protein>
<dbReference type="GO" id="GO:0006281">
    <property type="term" value="P:DNA repair"/>
    <property type="evidence" value="ECO:0007669"/>
    <property type="project" value="TreeGrafter"/>
</dbReference>
<gene>
    <name evidence="4" type="ORF">HUV05_24320</name>
</gene>
<dbReference type="InterPro" id="IPR013825">
    <property type="entry name" value="Topo_IA_cen_sub2"/>
</dbReference>
<evidence type="ECO:0000313" key="4">
    <source>
        <dbReference type="EMBL" id="NVB76563.1"/>
    </source>
</evidence>
<accession>A0A7Y6PIS8</accession>
<dbReference type="GO" id="GO:0043597">
    <property type="term" value="C:cytoplasmic replication fork"/>
    <property type="evidence" value="ECO:0007669"/>
    <property type="project" value="TreeGrafter"/>
</dbReference>
<dbReference type="InterPro" id="IPR013497">
    <property type="entry name" value="Topo_IA_cen"/>
</dbReference>
<dbReference type="PROSITE" id="PS52039">
    <property type="entry name" value="TOPO_IA_2"/>
    <property type="match status" value="1"/>
</dbReference>
<feature type="non-terminal residue" evidence="4">
    <location>
        <position position="104"/>
    </location>
</feature>
<keyword evidence="1 4" id="KW-0413">Isomerase</keyword>
<dbReference type="GO" id="GO:0003677">
    <property type="term" value="F:DNA binding"/>
    <property type="evidence" value="ECO:0007669"/>
    <property type="project" value="InterPro"/>
</dbReference>
<dbReference type="Proteomes" id="UP000524321">
    <property type="component" value="Unassembled WGS sequence"/>
</dbReference>
<dbReference type="PANTHER" id="PTHR11390">
    <property type="entry name" value="PROKARYOTIC DNA TOPOISOMERASE"/>
    <property type="match status" value="1"/>
</dbReference>
<comment type="caution">
    <text evidence="4">The sequence shown here is derived from an EMBL/GenBank/DDBJ whole genome shotgun (WGS) entry which is preliminary data.</text>
</comment>
<dbReference type="Pfam" id="PF01131">
    <property type="entry name" value="Topoisom_bac"/>
    <property type="match status" value="1"/>
</dbReference>
<evidence type="ECO:0000256" key="2">
    <source>
        <dbReference type="SAM" id="MobiDB-lite"/>
    </source>
</evidence>
<dbReference type="AlphaFoldDB" id="A0A7Y6PIS8"/>
<proteinExistence type="predicted"/>
<dbReference type="InterPro" id="IPR000380">
    <property type="entry name" value="Topo_IA"/>
</dbReference>
<dbReference type="GO" id="GO:0003917">
    <property type="term" value="F:DNA topoisomerase type I (single strand cut, ATP-independent) activity"/>
    <property type="evidence" value="ECO:0007669"/>
    <property type="project" value="InterPro"/>
</dbReference>
<dbReference type="Gene3D" id="1.10.460.10">
    <property type="entry name" value="Topoisomerase I, domain 2"/>
    <property type="match status" value="1"/>
</dbReference>
<dbReference type="PANTHER" id="PTHR11390:SF21">
    <property type="entry name" value="DNA TOPOISOMERASE 3-ALPHA"/>
    <property type="match status" value="1"/>
</dbReference>
<dbReference type="Gene3D" id="2.70.20.10">
    <property type="entry name" value="Topoisomerase I, domain 3"/>
    <property type="match status" value="1"/>
</dbReference>
<feature type="non-terminal residue" evidence="4">
    <location>
        <position position="1"/>
    </location>
</feature>
<reference evidence="4 5" key="1">
    <citation type="submission" date="2020-04" db="EMBL/GenBank/DDBJ databases">
        <authorList>
            <person name="Pieper L."/>
        </authorList>
    </citation>
    <scope>NUCLEOTIDE SEQUENCE [LARGE SCALE GENOMIC DNA]</scope>
    <source>
        <strain evidence="4 5">B33</strain>
    </source>
</reference>
<dbReference type="EMBL" id="JABWDJ010000611">
    <property type="protein sequence ID" value="NVB76563.1"/>
    <property type="molecule type" value="Genomic_DNA"/>
</dbReference>
<reference evidence="4 5" key="2">
    <citation type="submission" date="2020-07" db="EMBL/GenBank/DDBJ databases">
        <title>Bacterial metabolism rescues the inhibition of intestinal drug absorption by food and drug additives.</title>
        <authorList>
            <person name="Zou L."/>
            <person name="Spanogiannopoulos P."/>
            <person name="Chien H.-C."/>
            <person name="Pieper L.M."/>
            <person name="Cai W."/>
            <person name="Khuri N."/>
            <person name="Pottel J."/>
            <person name="Vora B."/>
            <person name="Ni Z."/>
            <person name="Tsakalozou E."/>
            <person name="Zhang W."/>
            <person name="Shoichet B.K."/>
            <person name="Giacomini K.M."/>
            <person name="Turnbaugh P.J."/>
        </authorList>
    </citation>
    <scope>NUCLEOTIDE SEQUENCE [LARGE SCALE GENOMIC DNA]</scope>
    <source>
        <strain evidence="4 5">B33</strain>
    </source>
</reference>
<sequence length="104" mass="11355">PVKGCVTEQKQTRPRPLHTESSLLAAMETAGRELSDEAEREAMKDAGIGTPATRAAIIETLFAREYVRREKKSLVPTDKGLAVYAVVRDKKIADVAMTGGWELA</sequence>
<dbReference type="GO" id="GO:0006265">
    <property type="term" value="P:DNA topological change"/>
    <property type="evidence" value="ECO:0007669"/>
    <property type="project" value="InterPro"/>
</dbReference>
<dbReference type="InterPro" id="IPR013824">
    <property type="entry name" value="Topo_IA_cen_sub1"/>
</dbReference>
<organism evidence="4 5">
    <name type="scientific">Phocaeicola vulgatus</name>
    <name type="common">Bacteroides vulgatus</name>
    <dbReference type="NCBI Taxonomy" id="821"/>
    <lineage>
        <taxon>Bacteria</taxon>
        <taxon>Pseudomonadati</taxon>
        <taxon>Bacteroidota</taxon>
        <taxon>Bacteroidia</taxon>
        <taxon>Bacteroidales</taxon>
        <taxon>Bacteroidaceae</taxon>
        <taxon>Phocaeicola</taxon>
    </lineage>
</organism>
<evidence type="ECO:0000259" key="3">
    <source>
        <dbReference type="PROSITE" id="PS52039"/>
    </source>
</evidence>
<name>A0A7Y6PIS8_PHOVU</name>
<dbReference type="SUPFAM" id="SSF56712">
    <property type="entry name" value="Prokaryotic type I DNA topoisomerase"/>
    <property type="match status" value="1"/>
</dbReference>
<dbReference type="RefSeq" id="WP_260403528.1">
    <property type="nucleotide sequence ID" value="NZ_JABWDJ010000611.1"/>
</dbReference>
<feature type="domain" description="Topo IA-type catalytic" evidence="3">
    <location>
        <begin position="1"/>
        <end position="104"/>
    </location>
</feature>
<evidence type="ECO:0000256" key="1">
    <source>
        <dbReference type="ARBA" id="ARBA00023235"/>
    </source>
</evidence>
<feature type="region of interest" description="Disordered" evidence="2">
    <location>
        <begin position="1"/>
        <end position="21"/>
    </location>
</feature>
<dbReference type="GO" id="GO:0006310">
    <property type="term" value="P:DNA recombination"/>
    <property type="evidence" value="ECO:0007669"/>
    <property type="project" value="TreeGrafter"/>
</dbReference>
<dbReference type="InterPro" id="IPR023405">
    <property type="entry name" value="Topo_IA_core_domain"/>
</dbReference>
<evidence type="ECO:0000313" key="5">
    <source>
        <dbReference type="Proteomes" id="UP000524321"/>
    </source>
</evidence>